<feature type="transmembrane region" description="Helical" evidence="7">
    <location>
        <begin position="43"/>
        <end position="65"/>
    </location>
</feature>
<feature type="transmembrane region" description="Helical" evidence="7">
    <location>
        <begin position="203"/>
        <end position="228"/>
    </location>
</feature>
<keyword evidence="3 7" id="KW-1133">Transmembrane helix</keyword>
<feature type="domain" description="Rhodopsin" evidence="8">
    <location>
        <begin position="27"/>
        <end position="265"/>
    </location>
</feature>
<organism evidence="9 10">
    <name type="scientific">Aspergillus taichungensis</name>
    <dbReference type="NCBI Taxonomy" id="482145"/>
    <lineage>
        <taxon>Eukaryota</taxon>
        <taxon>Fungi</taxon>
        <taxon>Dikarya</taxon>
        <taxon>Ascomycota</taxon>
        <taxon>Pezizomycotina</taxon>
        <taxon>Eurotiomycetes</taxon>
        <taxon>Eurotiomycetidae</taxon>
        <taxon>Eurotiales</taxon>
        <taxon>Aspergillaceae</taxon>
        <taxon>Aspergillus</taxon>
        <taxon>Aspergillus subgen. Circumdati</taxon>
    </lineage>
</organism>
<keyword evidence="2 7" id="KW-0812">Transmembrane</keyword>
<evidence type="ECO:0000313" key="9">
    <source>
        <dbReference type="EMBL" id="PLN85277.1"/>
    </source>
</evidence>
<dbReference type="Pfam" id="PF20684">
    <property type="entry name" value="Fung_rhodopsin"/>
    <property type="match status" value="1"/>
</dbReference>
<keyword evidence="4 7" id="KW-0472">Membrane</keyword>
<feature type="region of interest" description="Disordered" evidence="6">
    <location>
        <begin position="362"/>
        <end position="382"/>
    </location>
</feature>
<comment type="similarity">
    <text evidence="5">Belongs to the SAT4 family.</text>
</comment>
<evidence type="ECO:0000256" key="6">
    <source>
        <dbReference type="SAM" id="MobiDB-lite"/>
    </source>
</evidence>
<feature type="transmembrane region" description="Helical" evidence="7">
    <location>
        <begin position="162"/>
        <end position="191"/>
    </location>
</feature>
<feature type="transmembrane region" description="Helical" evidence="7">
    <location>
        <begin position="85"/>
        <end position="109"/>
    </location>
</feature>
<dbReference type="PANTHER" id="PTHR33048">
    <property type="entry name" value="PTH11-LIKE INTEGRAL MEMBRANE PROTEIN (AFU_ORTHOLOGUE AFUA_5G11245)"/>
    <property type="match status" value="1"/>
</dbReference>
<feature type="compositionally biased region" description="Low complexity" evidence="6">
    <location>
        <begin position="285"/>
        <end position="294"/>
    </location>
</feature>
<reference evidence="10" key="1">
    <citation type="submission" date="2017-12" db="EMBL/GenBank/DDBJ databases">
        <authorList>
            <consortium name="DOE Joint Genome Institute"/>
            <person name="Mondo S.J."/>
            <person name="Kjaerbolling I."/>
            <person name="Vesth T.C."/>
            <person name="Frisvad J.C."/>
            <person name="Nybo J.L."/>
            <person name="Theobald S."/>
            <person name="Kuo A."/>
            <person name="Bowyer P."/>
            <person name="Matsuda Y."/>
            <person name="Lyhne E.K."/>
            <person name="Kogle M.E."/>
            <person name="Clum A."/>
            <person name="Lipzen A."/>
            <person name="Salamov A."/>
            <person name="Ngan C.Y."/>
            <person name="Daum C."/>
            <person name="Chiniquy J."/>
            <person name="Barry K."/>
            <person name="LaButti K."/>
            <person name="Haridas S."/>
            <person name="Simmons B.A."/>
            <person name="Magnuson J.K."/>
            <person name="Mortensen U.H."/>
            <person name="Larsen T.O."/>
            <person name="Grigoriev I.V."/>
            <person name="Baker S.E."/>
            <person name="Andersen M.R."/>
            <person name="Nordberg H.P."/>
            <person name="Cantor M.N."/>
            <person name="Hua S.X."/>
        </authorList>
    </citation>
    <scope>NUCLEOTIDE SEQUENCE [LARGE SCALE GENOMIC DNA]</scope>
    <source>
        <strain evidence="10">IBT 19404</strain>
    </source>
</reference>
<keyword evidence="10" id="KW-1185">Reference proteome</keyword>
<dbReference type="AlphaFoldDB" id="A0A2J5I5Q4"/>
<dbReference type="Proteomes" id="UP000235023">
    <property type="component" value="Unassembled WGS sequence"/>
</dbReference>
<feature type="region of interest" description="Disordered" evidence="6">
    <location>
        <begin position="315"/>
        <end position="350"/>
    </location>
</feature>
<feature type="compositionally biased region" description="Polar residues" evidence="6">
    <location>
        <begin position="338"/>
        <end position="350"/>
    </location>
</feature>
<protein>
    <recommendedName>
        <fullName evidence="8">Rhodopsin domain-containing protein</fullName>
    </recommendedName>
</protein>
<name>A0A2J5I5Q4_9EURO</name>
<feature type="transmembrane region" description="Helical" evidence="7">
    <location>
        <begin position="121"/>
        <end position="142"/>
    </location>
</feature>
<dbReference type="InterPro" id="IPR049326">
    <property type="entry name" value="Rhodopsin_dom_fungi"/>
</dbReference>
<evidence type="ECO:0000256" key="5">
    <source>
        <dbReference type="ARBA" id="ARBA00038359"/>
    </source>
</evidence>
<feature type="region of interest" description="Disordered" evidence="6">
    <location>
        <begin position="275"/>
        <end position="301"/>
    </location>
</feature>
<evidence type="ECO:0000256" key="1">
    <source>
        <dbReference type="ARBA" id="ARBA00004141"/>
    </source>
</evidence>
<evidence type="ECO:0000313" key="10">
    <source>
        <dbReference type="Proteomes" id="UP000235023"/>
    </source>
</evidence>
<gene>
    <name evidence="9" type="ORF">BDW42DRAFT_198423</name>
</gene>
<feature type="transmembrane region" description="Helical" evidence="7">
    <location>
        <begin position="12"/>
        <end position="31"/>
    </location>
</feature>
<dbReference type="EMBL" id="KZ559505">
    <property type="protein sequence ID" value="PLN85277.1"/>
    <property type="molecule type" value="Genomic_DNA"/>
</dbReference>
<evidence type="ECO:0000256" key="4">
    <source>
        <dbReference type="ARBA" id="ARBA00023136"/>
    </source>
</evidence>
<evidence type="ECO:0000256" key="3">
    <source>
        <dbReference type="ARBA" id="ARBA00022989"/>
    </source>
</evidence>
<evidence type="ECO:0000259" key="8">
    <source>
        <dbReference type="Pfam" id="PF20684"/>
    </source>
</evidence>
<dbReference type="GO" id="GO:0016020">
    <property type="term" value="C:membrane"/>
    <property type="evidence" value="ECO:0007669"/>
    <property type="project" value="UniProtKB-SubCell"/>
</dbReference>
<evidence type="ECO:0000256" key="7">
    <source>
        <dbReference type="SAM" id="Phobius"/>
    </source>
</evidence>
<accession>A0A2J5I5Q4</accession>
<proteinExistence type="inferred from homology"/>
<dbReference type="OrthoDB" id="3923077at2759"/>
<evidence type="ECO:0000256" key="2">
    <source>
        <dbReference type="ARBA" id="ARBA00022692"/>
    </source>
</evidence>
<dbReference type="PANTHER" id="PTHR33048:SF93">
    <property type="entry name" value="INTEGRAL MEMBRANE PROTEIN"/>
    <property type="match status" value="1"/>
</dbReference>
<comment type="subcellular location">
    <subcellularLocation>
        <location evidence="1">Membrane</location>
        <topology evidence="1">Multi-pass membrane protein</topology>
    </subcellularLocation>
</comment>
<sequence length="382" mass="42061">MPLRDKGPTLVGVLWLEVGMCLCVLGLRIYTRTVIRHSLGVDDLLLIITWILMVAFAALCTAAALTGMGTHFDRLSPDEFSHGMLLLLAGQSVVSIAMGLSKCAVAAFLMRILVKTRHKAFLWFWNITIMALSILLAISVFAQCTPVQSIWDPRIPKKGCALNLTTIATIMCAWSAVLDFVLALFPWVALWDLNMKKKEKITICLSLSLGIFAGVCGIIRTTGLYALANSADYLYATTDSVIWTNSEMTTSMICVSIPALRPLYRYIRGNESYQDDSGYSDLPPSGKSSGGRSKLTGRKRPTYTLDSLVTTTVQGKSMNDTRTDLEADERSDDADTSHILNGPNSYNDNNIHQVSEVTVSYDERRPGEAQMPPLPVKARQHV</sequence>
<dbReference type="InterPro" id="IPR052337">
    <property type="entry name" value="SAT4-like"/>
</dbReference>